<protein>
    <recommendedName>
        <fullName evidence="4">Transposase</fullName>
    </recommendedName>
</protein>
<keyword evidence="1" id="KW-0472">Membrane</keyword>
<evidence type="ECO:0000313" key="2">
    <source>
        <dbReference type="EMBL" id="MDC0714068.1"/>
    </source>
</evidence>
<organism evidence="2 3">
    <name type="scientific">Stigmatella ashevillensis</name>
    <dbReference type="NCBI Taxonomy" id="2995309"/>
    <lineage>
        <taxon>Bacteria</taxon>
        <taxon>Pseudomonadati</taxon>
        <taxon>Myxococcota</taxon>
        <taxon>Myxococcia</taxon>
        <taxon>Myxococcales</taxon>
        <taxon>Cystobacterineae</taxon>
        <taxon>Archangiaceae</taxon>
        <taxon>Stigmatella</taxon>
    </lineage>
</organism>
<evidence type="ECO:0000313" key="3">
    <source>
        <dbReference type="Proteomes" id="UP001221838"/>
    </source>
</evidence>
<gene>
    <name evidence="2" type="ORF">POL68_36725</name>
</gene>
<dbReference type="EMBL" id="JAQNDM010000002">
    <property type="protein sequence ID" value="MDC0714068.1"/>
    <property type="molecule type" value="Genomic_DNA"/>
</dbReference>
<keyword evidence="1" id="KW-1133">Transmembrane helix</keyword>
<dbReference type="SUPFAM" id="SSF53098">
    <property type="entry name" value="Ribonuclease H-like"/>
    <property type="match status" value="1"/>
</dbReference>
<keyword evidence="1" id="KW-0812">Transmembrane</keyword>
<keyword evidence="3" id="KW-1185">Reference proteome</keyword>
<accession>A0ABT5DKC6</accession>
<dbReference type="InterPro" id="IPR012337">
    <property type="entry name" value="RNaseH-like_sf"/>
</dbReference>
<comment type="caution">
    <text evidence="2">The sequence shown here is derived from an EMBL/GenBank/DDBJ whole genome shotgun (WGS) entry which is preliminary data.</text>
</comment>
<dbReference type="RefSeq" id="WP_272144587.1">
    <property type="nucleotide sequence ID" value="NZ_JAQNDM010000002.1"/>
</dbReference>
<evidence type="ECO:0000256" key="1">
    <source>
        <dbReference type="SAM" id="Phobius"/>
    </source>
</evidence>
<name>A0ABT5DKC6_9BACT</name>
<sequence length="115" mass="13076">MTGGSPLQAFYSTDLSLPAEQVLAEYAGCWSIEEAFQDSKSHLGFEEPQGWSRLAVLRTAPLVMLLYSLTVLWFAQRGHRLYKSIGVDVSREQMAALHLERSNFHGEWNYTLRPN</sequence>
<evidence type="ECO:0008006" key="4">
    <source>
        <dbReference type="Google" id="ProtNLM"/>
    </source>
</evidence>
<feature type="transmembrane region" description="Helical" evidence="1">
    <location>
        <begin position="55"/>
        <end position="75"/>
    </location>
</feature>
<proteinExistence type="predicted"/>
<dbReference type="Proteomes" id="UP001221838">
    <property type="component" value="Unassembled WGS sequence"/>
</dbReference>
<reference evidence="2 3" key="1">
    <citation type="submission" date="2022-11" db="EMBL/GenBank/DDBJ databases">
        <title>Minimal conservation of predation-associated metabolite biosynthetic gene clusters underscores biosynthetic potential of Myxococcota including descriptions for ten novel species: Archangium lansinium sp. nov., Myxococcus landrumus sp. nov., Nannocystis bai.</title>
        <authorList>
            <person name="Ahearne A."/>
            <person name="Stevens C."/>
            <person name="Dowd S."/>
        </authorList>
    </citation>
    <scope>NUCLEOTIDE SEQUENCE [LARGE SCALE GENOMIC DNA]</scope>
    <source>
        <strain evidence="2 3">NCWAL01</strain>
    </source>
</reference>